<evidence type="ECO:0000313" key="6">
    <source>
        <dbReference type="EMBL" id="KAF7773763.1"/>
    </source>
</evidence>
<dbReference type="SUPFAM" id="SSF48498">
    <property type="entry name" value="Tetracyclin repressor-like, C-terminal domain"/>
    <property type="match status" value="1"/>
</dbReference>
<reference evidence="6" key="1">
    <citation type="journal article" date="2012" name="J. Bacteriol.">
        <title>Genome sequences of type strains of seven species of the marine bacterium Pseudoalteromonas.</title>
        <authorList>
            <person name="Xie B.B."/>
            <person name="Shu Y.L."/>
            <person name="Qin Q.L."/>
            <person name="Rong J.C."/>
            <person name="Zhang X.Y."/>
            <person name="Chen X.L."/>
            <person name="Shi M."/>
            <person name="He H.L."/>
            <person name="Zhou B.C."/>
            <person name="Zhang Y.Z."/>
        </authorList>
    </citation>
    <scope>NUCLEOTIDE SEQUENCE</scope>
    <source>
        <strain evidence="6">DSM 8771</strain>
    </source>
</reference>
<accession>A0AAD4AK06</accession>
<dbReference type="Proteomes" id="UP000016487">
    <property type="component" value="Unassembled WGS sequence"/>
</dbReference>
<evidence type="ECO:0000256" key="1">
    <source>
        <dbReference type="ARBA" id="ARBA00023015"/>
    </source>
</evidence>
<sequence>MTDKKQQLIQTALHLFYTKGAGQVGINEIISTSGVAKKTLYAYFASKDDLILACLRERHDVFMAWLCDELEGANDIKSTYFQLFSALDKWFNCQVPSLAQFRGCFFINTAAEFQEYNPDITAYCAYHKNQVKALLNRHLQGGSQHELERLFTLSEGAIVSAFMLKNSDIAKSFLR</sequence>
<dbReference type="PANTHER" id="PTHR47506:SF6">
    <property type="entry name" value="HTH-TYPE TRANSCRIPTIONAL REPRESSOR NEMR"/>
    <property type="match status" value="1"/>
</dbReference>
<dbReference type="PANTHER" id="PTHR47506">
    <property type="entry name" value="TRANSCRIPTIONAL REGULATORY PROTEIN"/>
    <property type="match status" value="1"/>
</dbReference>
<dbReference type="EMBL" id="AHBZ03000014">
    <property type="protein sequence ID" value="KAF7773763.1"/>
    <property type="molecule type" value="Genomic_DNA"/>
</dbReference>
<evidence type="ECO:0000256" key="3">
    <source>
        <dbReference type="ARBA" id="ARBA00023163"/>
    </source>
</evidence>
<gene>
    <name evidence="6" type="ORF">PCIT_a0079</name>
</gene>
<feature type="DNA-binding region" description="H-T-H motif" evidence="4">
    <location>
        <begin position="25"/>
        <end position="44"/>
    </location>
</feature>
<organism evidence="6 7">
    <name type="scientific">Pseudoalteromonas citrea</name>
    <dbReference type="NCBI Taxonomy" id="43655"/>
    <lineage>
        <taxon>Bacteria</taxon>
        <taxon>Pseudomonadati</taxon>
        <taxon>Pseudomonadota</taxon>
        <taxon>Gammaproteobacteria</taxon>
        <taxon>Alteromonadales</taxon>
        <taxon>Pseudoalteromonadaceae</taxon>
        <taxon>Pseudoalteromonas</taxon>
    </lineage>
</organism>
<dbReference type="PROSITE" id="PS50977">
    <property type="entry name" value="HTH_TETR_2"/>
    <property type="match status" value="1"/>
</dbReference>
<dbReference type="RefSeq" id="WP_010363204.1">
    <property type="nucleotide sequence ID" value="NZ_AHBZ03000014.1"/>
</dbReference>
<name>A0AAD4AK06_9GAMM</name>
<dbReference type="InterPro" id="IPR009057">
    <property type="entry name" value="Homeodomain-like_sf"/>
</dbReference>
<keyword evidence="1" id="KW-0805">Transcription regulation</keyword>
<evidence type="ECO:0000256" key="4">
    <source>
        <dbReference type="PROSITE-ProRule" id="PRU00335"/>
    </source>
</evidence>
<dbReference type="Gene3D" id="1.10.357.10">
    <property type="entry name" value="Tetracycline Repressor, domain 2"/>
    <property type="match status" value="1"/>
</dbReference>
<dbReference type="SUPFAM" id="SSF46689">
    <property type="entry name" value="Homeodomain-like"/>
    <property type="match status" value="1"/>
</dbReference>
<dbReference type="GO" id="GO:0003677">
    <property type="term" value="F:DNA binding"/>
    <property type="evidence" value="ECO:0007669"/>
    <property type="project" value="UniProtKB-UniRule"/>
</dbReference>
<dbReference type="InterPro" id="IPR001647">
    <property type="entry name" value="HTH_TetR"/>
</dbReference>
<dbReference type="AlphaFoldDB" id="A0AAD4AK06"/>
<evidence type="ECO:0000313" key="7">
    <source>
        <dbReference type="Proteomes" id="UP000016487"/>
    </source>
</evidence>
<evidence type="ECO:0000256" key="2">
    <source>
        <dbReference type="ARBA" id="ARBA00023125"/>
    </source>
</evidence>
<feature type="domain" description="HTH tetR-type" evidence="5">
    <location>
        <begin position="2"/>
        <end position="62"/>
    </location>
</feature>
<comment type="caution">
    <text evidence="6">The sequence shown here is derived from an EMBL/GenBank/DDBJ whole genome shotgun (WGS) entry which is preliminary data.</text>
</comment>
<proteinExistence type="predicted"/>
<dbReference type="Pfam" id="PF00440">
    <property type="entry name" value="TetR_N"/>
    <property type="match status" value="1"/>
</dbReference>
<dbReference type="PRINTS" id="PR00455">
    <property type="entry name" value="HTHTETR"/>
</dbReference>
<reference evidence="6" key="2">
    <citation type="submission" date="2015-03" db="EMBL/GenBank/DDBJ databases">
        <title>Genome sequence of Pseudoalteromonas citrea.</title>
        <authorList>
            <person name="Xie B.-B."/>
            <person name="Rong J.-C."/>
            <person name="Qin Q.-L."/>
            <person name="Zhang Y.-Z."/>
        </authorList>
    </citation>
    <scope>NUCLEOTIDE SEQUENCE</scope>
    <source>
        <strain evidence="6">DSM 8771</strain>
    </source>
</reference>
<keyword evidence="3" id="KW-0804">Transcription</keyword>
<dbReference type="InterPro" id="IPR036271">
    <property type="entry name" value="Tet_transcr_reg_TetR-rel_C_sf"/>
</dbReference>
<keyword evidence="2 4" id="KW-0238">DNA-binding</keyword>
<evidence type="ECO:0000259" key="5">
    <source>
        <dbReference type="PROSITE" id="PS50977"/>
    </source>
</evidence>
<protein>
    <recommendedName>
        <fullName evidence="5">HTH tetR-type domain-containing protein</fullName>
    </recommendedName>
</protein>